<feature type="transmembrane region" description="Helical" evidence="1">
    <location>
        <begin position="20"/>
        <end position="38"/>
    </location>
</feature>
<accession>A0AAV5LJQ6</accession>
<dbReference type="EMBL" id="BPVZ01000122">
    <property type="protein sequence ID" value="GKV37364.1"/>
    <property type="molecule type" value="Genomic_DNA"/>
</dbReference>
<name>A0AAV5LJQ6_9ROSI</name>
<evidence type="ECO:0000256" key="1">
    <source>
        <dbReference type="SAM" id="Phobius"/>
    </source>
</evidence>
<comment type="caution">
    <text evidence="2">The sequence shown here is derived from an EMBL/GenBank/DDBJ whole genome shotgun (WGS) entry which is preliminary data.</text>
</comment>
<organism evidence="2 3">
    <name type="scientific">Rubroshorea leprosula</name>
    <dbReference type="NCBI Taxonomy" id="152421"/>
    <lineage>
        <taxon>Eukaryota</taxon>
        <taxon>Viridiplantae</taxon>
        <taxon>Streptophyta</taxon>
        <taxon>Embryophyta</taxon>
        <taxon>Tracheophyta</taxon>
        <taxon>Spermatophyta</taxon>
        <taxon>Magnoliopsida</taxon>
        <taxon>eudicotyledons</taxon>
        <taxon>Gunneridae</taxon>
        <taxon>Pentapetalae</taxon>
        <taxon>rosids</taxon>
        <taxon>malvids</taxon>
        <taxon>Malvales</taxon>
        <taxon>Dipterocarpaceae</taxon>
        <taxon>Rubroshorea</taxon>
    </lineage>
</organism>
<dbReference type="Proteomes" id="UP001054252">
    <property type="component" value="Unassembled WGS sequence"/>
</dbReference>
<evidence type="ECO:0000313" key="2">
    <source>
        <dbReference type="EMBL" id="GKV37364.1"/>
    </source>
</evidence>
<keyword evidence="3" id="KW-1185">Reference proteome</keyword>
<keyword evidence="1" id="KW-0812">Transmembrane</keyword>
<reference evidence="2 3" key="1">
    <citation type="journal article" date="2021" name="Commun. Biol.">
        <title>The genome of Shorea leprosula (Dipterocarpaceae) highlights the ecological relevance of drought in aseasonal tropical rainforests.</title>
        <authorList>
            <person name="Ng K.K.S."/>
            <person name="Kobayashi M.J."/>
            <person name="Fawcett J.A."/>
            <person name="Hatakeyama M."/>
            <person name="Paape T."/>
            <person name="Ng C.H."/>
            <person name="Ang C.C."/>
            <person name="Tnah L.H."/>
            <person name="Lee C.T."/>
            <person name="Nishiyama T."/>
            <person name="Sese J."/>
            <person name="O'Brien M.J."/>
            <person name="Copetti D."/>
            <person name="Mohd Noor M.I."/>
            <person name="Ong R.C."/>
            <person name="Putra M."/>
            <person name="Sireger I.Z."/>
            <person name="Indrioko S."/>
            <person name="Kosugi Y."/>
            <person name="Izuno A."/>
            <person name="Isagi Y."/>
            <person name="Lee S.L."/>
            <person name="Shimizu K.K."/>
        </authorList>
    </citation>
    <scope>NUCLEOTIDE SEQUENCE [LARGE SCALE GENOMIC DNA]</scope>
    <source>
        <strain evidence="2">214</strain>
    </source>
</reference>
<gene>
    <name evidence="2" type="ORF">SLEP1_g45406</name>
</gene>
<evidence type="ECO:0000313" key="3">
    <source>
        <dbReference type="Proteomes" id="UP001054252"/>
    </source>
</evidence>
<protein>
    <submittedName>
        <fullName evidence="2">Uncharacterized protein</fullName>
    </submittedName>
</protein>
<proteinExistence type="predicted"/>
<sequence>MAILLMVLHLATIVKPWGVLLFFWCSLLGPFLRFEWILMSTSFR</sequence>
<keyword evidence="1" id="KW-0472">Membrane</keyword>
<dbReference type="AlphaFoldDB" id="A0AAV5LJQ6"/>
<keyword evidence="1" id="KW-1133">Transmembrane helix</keyword>